<keyword evidence="3" id="KW-1185">Reference proteome</keyword>
<feature type="region of interest" description="Disordered" evidence="1">
    <location>
        <begin position="1"/>
        <end position="58"/>
    </location>
</feature>
<sequence length="103" mass="11419">MLRTRARAISGSATRATRARAHSSRTPLTATLVRRAKNRSPISGDSTKKRKKSQLVRTETWTTPRGYCSVMNPGVPWCHKGFRDLSKPRITLRVGKLTIGDGS</sequence>
<protein>
    <submittedName>
        <fullName evidence="2">Uncharacterized protein</fullName>
    </submittedName>
</protein>
<evidence type="ECO:0000313" key="2">
    <source>
        <dbReference type="EMBL" id="GGV84962.1"/>
    </source>
</evidence>
<evidence type="ECO:0000313" key="3">
    <source>
        <dbReference type="Proteomes" id="UP000660675"/>
    </source>
</evidence>
<organism evidence="2 3">
    <name type="scientific">Streptomyces gelaticus</name>
    <dbReference type="NCBI Taxonomy" id="285446"/>
    <lineage>
        <taxon>Bacteria</taxon>
        <taxon>Bacillati</taxon>
        <taxon>Actinomycetota</taxon>
        <taxon>Actinomycetes</taxon>
        <taxon>Kitasatosporales</taxon>
        <taxon>Streptomycetaceae</taxon>
        <taxon>Streptomyces</taxon>
    </lineage>
</organism>
<feature type="compositionally biased region" description="Low complexity" evidence="1">
    <location>
        <begin position="7"/>
        <end position="16"/>
    </location>
</feature>
<proteinExistence type="predicted"/>
<dbReference type="EMBL" id="BMTF01000008">
    <property type="protein sequence ID" value="GGV84962.1"/>
    <property type="molecule type" value="Genomic_DNA"/>
</dbReference>
<reference evidence="3" key="1">
    <citation type="journal article" date="2019" name="Int. J. Syst. Evol. Microbiol.">
        <title>The Global Catalogue of Microorganisms (GCM) 10K type strain sequencing project: providing services to taxonomists for standard genome sequencing and annotation.</title>
        <authorList>
            <consortium name="The Broad Institute Genomics Platform"/>
            <consortium name="The Broad Institute Genome Sequencing Center for Infectious Disease"/>
            <person name="Wu L."/>
            <person name="Ma J."/>
        </authorList>
    </citation>
    <scope>NUCLEOTIDE SEQUENCE [LARGE SCALE GENOMIC DNA]</scope>
    <source>
        <strain evidence="3">JCM 4376</strain>
    </source>
</reference>
<dbReference type="Proteomes" id="UP000660675">
    <property type="component" value="Unassembled WGS sequence"/>
</dbReference>
<name>A0ABQ2VYC3_9ACTN</name>
<gene>
    <name evidence="2" type="ORF">GCM10015535_31010</name>
</gene>
<accession>A0ABQ2VYC3</accession>
<comment type="caution">
    <text evidence="2">The sequence shown here is derived from an EMBL/GenBank/DDBJ whole genome shotgun (WGS) entry which is preliminary data.</text>
</comment>
<evidence type="ECO:0000256" key="1">
    <source>
        <dbReference type="SAM" id="MobiDB-lite"/>
    </source>
</evidence>